<keyword evidence="13" id="KW-1185">Reference proteome</keyword>
<dbReference type="OrthoDB" id="6429739at2759"/>
<keyword evidence="4" id="KW-1003">Cell membrane</keyword>
<evidence type="ECO:0000256" key="10">
    <source>
        <dbReference type="ARBA" id="ARBA00023303"/>
    </source>
</evidence>
<dbReference type="PANTHER" id="PTHR21522">
    <property type="entry name" value="PROTON CHANNEL OTOP"/>
    <property type="match status" value="1"/>
</dbReference>
<evidence type="ECO:0000256" key="7">
    <source>
        <dbReference type="ARBA" id="ARBA00022989"/>
    </source>
</evidence>
<sequence length="130" mass="14567">MATLVALALFYTYDRRKSHVEALTVYQITDITLLSVGIVAVSVALFQLRVLGVRQLSGESAFDDNLLLIGLLGILFYNIFLLIPAMERKEFNKLAGIMFVSKSVLEMLQALMQVNFNAFFASTHCNKRCV</sequence>
<comment type="similarity">
    <text evidence="2">Belongs to the otopetrin family.</text>
</comment>
<evidence type="ECO:0000256" key="3">
    <source>
        <dbReference type="ARBA" id="ARBA00022448"/>
    </source>
</evidence>
<name>A0A0R3XDK1_HYDTA</name>
<dbReference type="GO" id="GO:0005886">
    <property type="term" value="C:plasma membrane"/>
    <property type="evidence" value="ECO:0007669"/>
    <property type="project" value="UniProtKB-SubCell"/>
</dbReference>
<dbReference type="PANTHER" id="PTHR21522:SF32">
    <property type="entry name" value="OTOPETRIN-2"/>
    <property type="match status" value="1"/>
</dbReference>
<dbReference type="Pfam" id="PF03189">
    <property type="entry name" value="Otopetrin"/>
    <property type="match status" value="1"/>
</dbReference>
<organism evidence="14">
    <name type="scientific">Hydatigena taeniaeformis</name>
    <name type="common">Feline tapeworm</name>
    <name type="synonym">Taenia taeniaeformis</name>
    <dbReference type="NCBI Taxonomy" id="6205"/>
    <lineage>
        <taxon>Eukaryota</taxon>
        <taxon>Metazoa</taxon>
        <taxon>Spiralia</taxon>
        <taxon>Lophotrochozoa</taxon>
        <taxon>Platyhelminthes</taxon>
        <taxon>Cestoda</taxon>
        <taxon>Eucestoda</taxon>
        <taxon>Cyclophyllidea</taxon>
        <taxon>Taeniidae</taxon>
        <taxon>Hydatigera</taxon>
    </lineage>
</organism>
<evidence type="ECO:0000256" key="5">
    <source>
        <dbReference type="ARBA" id="ARBA00022692"/>
    </source>
</evidence>
<evidence type="ECO:0000256" key="1">
    <source>
        <dbReference type="ARBA" id="ARBA00004651"/>
    </source>
</evidence>
<comment type="subcellular location">
    <subcellularLocation>
        <location evidence="1">Cell membrane</location>
        <topology evidence="1">Multi-pass membrane protein</topology>
    </subcellularLocation>
</comment>
<dbReference type="AlphaFoldDB" id="A0A0R3XDK1"/>
<evidence type="ECO:0000256" key="8">
    <source>
        <dbReference type="ARBA" id="ARBA00023065"/>
    </source>
</evidence>
<dbReference type="GO" id="GO:0015252">
    <property type="term" value="F:proton channel activity"/>
    <property type="evidence" value="ECO:0007669"/>
    <property type="project" value="InterPro"/>
</dbReference>
<dbReference type="Proteomes" id="UP000274429">
    <property type="component" value="Unassembled WGS sequence"/>
</dbReference>
<accession>A0A0R3XDK1</accession>
<feature type="transmembrane region" description="Helical" evidence="11">
    <location>
        <begin position="66"/>
        <end position="83"/>
    </location>
</feature>
<evidence type="ECO:0000313" key="13">
    <source>
        <dbReference type="Proteomes" id="UP000274429"/>
    </source>
</evidence>
<keyword evidence="7 11" id="KW-1133">Transmembrane helix</keyword>
<keyword evidence="6" id="KW-0375">Hydrogen ion transport</keyword>
<reference evidence="14" key="1">
    <citation type="submission" date="2017-02" db="UniProtKB">
        <authorList>
            <consortium name="WormBaseParasite"/>
        </authorList>
    </citation>
    <scope>IDENTIFICATION</scope>
</reference>
<evidence type="ECO:0000256" key="11">
    <source>
        <dbReference type="SAM" id="Phobius"/>
    </source>
</evidence>
<evidence type="ECO:0000256" key="4">
    <source>
        <dbReference type="ARBA" id="ARBA00022475"/>
    </source>
</evidence>
<keyword evidence="5 11" id="KW-0812">Transmembrane</keyword>
<keyword evidence="3" id="KW-0813">Transport</keyword>
<evidence type="ECO:0000256" key="6">
    <source>
        <dbReference type="ARBA" id="ARBA00022781"/>
    </source>
</evidence>
<evidence type="ECO:0000256" key="9">
    <source>
        <dbReference type="ARBA" id="ARBA00023136"/>
    </source>
</evidence>
<feature type="transmembrane region" description="Helical" evidence="11">
    <location>
        <begin position="25"/>
        <end position="46"/>
    </location>
</feature>
<evidence type="ECO:0000313" key="14">
    <source>
        <dbReference type="WBParaSite" id="TTAC_0001162801-mRNA-1"/>
    </source>
</evidence>
<gene>
    <name evidence="12" type="ORF">TTAC_LOCUS11611</name>
</gene>
<dbReference type="InterPro" id="IPR004878">
    <property type="entry name" value="Otopetrin"/>
</dbReference>
<protein>
    <submittedName>
        <fullName evidence="14">GpcrRhopsn4 domain-containing protein</fullName>
    </submittedName>
</protein>
<proteinExistence type="inferred from homology"/>
<dbReference type="WBParaSite" id="TTAC_0001162801-mRNA-1">
    <property type="protein sequence ID" value="TTAC_0001162801-mRNA-1"/>
    <property type="gene ID" value="TTAC_0001162801"/>
</dbReference>
<dbReference type="EMBL" id="UYWX01025691">
    <property type="protein sequence ID" value="VDM37349.1"/>
    <property type="molecule type" value="Genomic_DNA"/>
</dbReference>
<evidence type="ECO:0000313" key="12">
    <source>
        <dbReference type="EMBL" id="VDM37349.1"/>
    </source>
</evidence>
<keyword evidence="8" id="KW-0406">Ion transport</keyword>
<keyword evidence="9 11" id="KW-0472">Membrane</keyword>
<reference evidence="12 13" key="2">
    <citation type="submission" date="2018-11" db="EMBL/GenBank/DDBJ databases">
        <authorList>
            <consortium name="Pathogen Informatics"/>
        </authorList>
    </citation>
    <scope>NUCLEOTIDE SEQUENCE [LARGE SCALE GENOMIC DNA]</scope>
</reference>
<evidence type="ECO:0000256" key="2">
    <source>
        <dbReference type="ARBA" id="ARBA00006513"/>
    </source>
</evidence>
<keyword evidence="10" id="KW-0407">Ion channel</keyword>